<evidence type="ECO:0000313" key="1">
    <source>
        <dbReference type="EMBL" id="GFT44344.1"/>
    </source>
</evidence>
<accession>A0A8X6P337</accession>
<dbReference type="EMBL" id="BMAW01015531">
    <property type="protein sequence ID" value="GFT44344.1"/>
    <property type="molecule type" value="Genomic_DNA"/>
</dbReference>
<evidence type="ECO:0000313" key="2">
    <source>
        <dbReference type="Proteomes" id="UP000887013"/>
    </source>
</evidence>
<dbReference type="Proteomes" id="UP000887013">
    <property type="component" value="Unassembled WGS sequence"/>
</dbReference>
<comment type="caution">
    <text evidence="1">The sequence shown here is derived from an EMBL/GenBank/DDBJ whole genome shotgun (WGS) entry which is preliminary data.</text>
</comment>
<keyword evidence="2" id="KW-1185">Reference proteome</keyword>
<gene>
    <name evidence="1" type="ORF">NPIL_533021</name>
</gene>
<protein>
    <submittedName>
        <fullName evidence="1">Uncharacterized protein</fullName>
    </submittedName>
</protein>
<sequence>MHPSGNSSTGQVPQLFNEEIYPRNVVYGNGRDRSLLPSGLAVGRHVRLNGGRSSTCCRGRSCIRLDQKVERFLDD</sequence>
<organism evidence="1 2">
    <name type="scientific">Nephila pilipes</name>
    <name type="common">Giant wood spider</name>
    <name type="synonym">Nephila maculata</name>
    <dbReference type="NCBI Taxonomy" id="299642"/>
    <lineage>
        <taxon>Eukaryota</taxon>
        <taxon>Metazoa</taxon>
        <taxon>Ecdysozoa</taxon>
        <taxon>Arthropoda</taxon>
        <taxon>Chelicerata</taxon>
        <taxon>Arachnida</taxon>
        <taxon>Araneae</taxon>
        <taxon>Araneomorphae</taxon>
        <taxon>Entelegynae</taxon>
        <taxon>Araneoidea</taxon>
        <taxon>Nephilidae</taxon>
        <taxon>Nephila</taxon>
    </lineage>
</organism>
<dbReference type="AlphaFoldDB" id="A0A8X6P337"/>
<name>A0A8X6P337_NEPPI</name>
<proteinExistence type="predicted"/>
<reference evidence="1" key="1">
    <citation type="submission" date="2020-08" db="EMBL/GenBank/DDBJ databases">
        <title>Multicomponent nature underlies the extraordinary mechanical properties of spider dragline silk.</title>
        <authorList>
            <person name="Kono N."/>
            <person name="Nakamura H."/>
            <person name="Mori M."/>
            <person name="Yoshida Y."/>
            <person name="Ohtoshi R."/>
            <person name="Malay A.D."/>
            <person name="Moran D.A.P."/>
            <person name="Tomita M."/>
            <person name="Numata K."/>
            <person name="Arakawa K."/>
        </authorList>
    </citation>
    <scope>NUCLEOTIDE SEQUENCE</scope>
</reference>